<protein>
    <submittedName>
        <fullName evidence="1">Uncharacterized protein</fullName>
    </submittedName>
</protein>
<reference evidence="1" key="1">
    <citation type="submission" date="2018-06" db="EMBL/GenBank/DDBJ databases">
        <authorList>
            <person name="Zhirakovskaya E."/>
        </authorList>
    </citation>
    <scope>NUCLEOTIDE SEQUENCE</scope>
</reference>
<organism evidence="1">
    <name type="scientific">hydrothermal vent metagenome</name>
    <dbReference type="NCBI Taxonomy" id="652676"/>
    <lineage>
        <taxon>unclassified sequences</taxon>
        <taxon>metagenomes</taxon>
        <taxon>ecological metagenomes</taxon>
    </lineage>
</organism>
<proteinExistence type="predicted"/>
<dbReference type="AlphaFoldDB" id="A0A3B0V2Z0"/>
<dbReference type="EMBL" id="UOEU01000578">
    <property type="protein sequence ID" value="VAW35270.1"/>
    <property type="molecule type" value="Genomic_DNA"/>
</dbReference>
<name>A0A3B0V2Z0_9ZZZZ</name>
<evidence type="ECO:0000313" key="1">
    <source>
        <dbReference type="EMBL" id="VAW35270.1"/>
    </source>
</evidence>
<sequence length="35" mass="3812">MTTITLEIPDHLVPAIHEIGICSTIRNLQEATPLA</sequence>
<accession>A0A3B0V2Z0</accession>
<gene>
    <name evidence="1" type="ORF">MNBD_CHLOROFLEXI01-4021</name>
</gene>